<accession>A0A6S7J816</accession>
<dbReference type="PANTHER" id="PTHR47331:SF4">
    <property type="entry name" value="PEPTIDASE S1 DOMAIN-CONTAINING PROTEIN"/>
    <property type="match status" value="1"/>
</dbReference>
<protein>
    <submittedName>
        <fullName evidence="1">Uncharacterized protein</fullName>
    </submittedName>
</protein>
<name>A0A6S7J816_PARCT</name>
<dbReference type="AlphaFoldDB" id="A0A6S7J816"/>
<dbReference type="EMBL" id="CACRXK020015300">
    <property type="protein sequence ID" value="CAB4028176.1"/>
    <property type="molecule type" value="Genomic_DNA"/>
</dbReference>
<gene>
    <name evidence="1" type="ORF">PACLA_8A027345</name>
</gene>
<dbReference type="PANTHER" id="PTHR47331">
    <property type="entry name" value="PHD-TYPE DOMAIN-CONTAINING PROTEIN"/>
    <property type="match status" value="1"/>
</dbReference>
<dbReference type="Proteomes" id="UP001152795">
    <property type="component" value="Unassembled WGS sequence"/>
</dbReference>
<proteinExistence type="predicted"/>
<reference evidence="1" key="1">
    <citation type="submission" date="2020-04" db="EMBL/GenBank/DDBJ databases">
        <authorList>
            <person name="Alioto T."/>
            <person name="Alioto T."/>
            <person name="Gomez Garrido J."/>
        </authorList>
    </citation>
    <scope>NUCLEOTIDE SEQUENCE</scope>
    <source>
        <strain evidence="1">A484AB</strain>
    </source>
</reference>
<evidence type="ECO:0000313" key="1">
    <source>
        <dbReference type="EMBL" id="CAB4028176.1"/>
    </source>
</evidence>
<dbReference type="OrthoDB" id="5986954at2759"/>
<evidence type="ECO:0000313" key="2">
    <source>
        <dbReference type="Proteomes" id="UP001152795"/>
    </source>
</evidence>
<organism evidence="1 2">
    <name type="scientific">Paramuricea clavata</name>
    <name type="common">Red gorgonian</name>
    <name type="synonym">Violescent sea-whip</name>
    <dbReference type="NCBI Taxonomy" id="317549"/>
    <lineage>
        <taxon>Eukaryota</taxon>
        <taxon>Metazoa</taxon>
        <taxon>Cnidaria</taxon>
        <taxon>Anthozoa</taxon>
        <taxon>Octocorallia</taxon>
        <taxon>Malacalcyonacea</taxon>
        <taxon>Plexauridae</taxon>
        <taxon>Paramuricea</taxon>
    </lineage>
</organism>
<sequence length="164" mass="18121">MTNAVLDDQGDTCFVTDSVCDQFEIEGPETVIELGTMHAVEDIRTKKISGLIVSSEDKSLDVPLPKAYSGENIPARRDQIPRVEMAINWSHMSPIANEIPEYRDDLGIGLLIGNDCVEPIKPRDVIPGKPQDPYAITTVFGWGFIGVTNPVDHRECQSDGTRMH</sequence>
<keyword evidence="2" id="KW-1185">Reference proteome</keyword>
<comment type="caution">
    <text evidence="1">The sequence shown here is derived from an EMBL/GenBank/DDBJ whole genome shotgun (WGS) entry which is preliminary data.</text>
</comment>